<evidence type="ECO:0000313" key="2">
    <source>
        <dbReference type="Proteomes" id="UP000501690"/>
    </source>
</evidence>
<evidence type="ECO:0000313" key="1">
    <source>
        <dbReference type="EMBL" id="QCE03024.1"/>
    </source>
</evidence>
<accession>A0A4D6MQJ9</accession>
<protein>
    <submittedName>
        <fullName evidence="1">Uncharacterized protein</fullName>
    </submittedName>
</protein>
<dbReference type="Proteomes" id="UP000501690">
    <property type="component" value="Linkage Group LG8"/>
</dbReference>
<reference evidence="1 2" key="1">
    <citation type="submission" date="2019-04" db="EMBL/GenBank/DDBJ databases">
        <title>An improved genome assembly and genetic linkage map for asparagus bean, Vigna unguiculata ssp. sesquipedialis.</title>
        <authorList>
            <person name="Xia Q."/>
            <person name="Zhang R."/>
            <person name="Dong Y."/>
        </authorList>
    </citation>
    <scope>NUCLEOTIDE SEQUENCE [LARGE SCALE GENOMIC DNA]</scope>
    <source>
        <tissue evidence="1">Leaf</tissue>
    </source>
</reference>
<gene>
    <name evidence="1" type="ORF">DEO72_LG8g1041</name>
</gene>
<dbReference type="EMBL" id="CP039352">
    <property type="protein sequence ID" value="QCE03024.1"/>
    <property type="molecule type" value="Genomic_DNA"/>
</dbReference>
<proteinExistence type="predicted"/>
<dbReference type="AlphaFoldDB" id="A0A4D6MQJ9"/>
<sequence length="97" mass="10477">MRRPPAILWAAYSITDTPLKDAVTNNHLGCISCTRCPHLQYATTSDPLGCIPCISPPLQYAAANSPVGRIPCTEYPSPNHLFYTKGQEASNLNSTAT</sequence>
<organism evidence="1 2">
    <name type="scientific">Vigna unguiculata</name>
    <name type="common">Cowpea</name>
    <dbReference type="NCBI Taxonomy" id="3917"/>
    <lineage>
        <taxon>Eukaryota</taxon>
        <taxon>Viridiplantae</taxon>
        <taxon>Streptophyta</taxon>
        <taxon>Embryophyta</taxon>
        <taxon>Tracheophyta</taxon>
        <taxon>Spermatophyta</taxon>
        <taxon>Magnoliopsida</taxon>
        <taxon>eudicotyledons</taxon>
        <taxon>Gunneridae</taxon>
        <taxon>Pentapetalae</taxon>
        <taxon>rosids</taxon>
        <taxon>fabids</taxon>
        <taxon>Fabales</taxon>
        <taxon>Fabaceae</taxon>
        <taxon>Papilionoideae</taxon>
        <taxon>50 kb inversion clade</taxon>
        <taxon>NPAAA clade</taxon>
        <taxon>indigoferoid/millettioid clade</taxon>
        <taxon>Phaseoleae</taxon>
        <taxon>Vigna</taxon>
    </lineage>
</organism>
<keyword evidence="2" id="KW-1185">Reference proteome</keyword>
<name>A0A4D6MQJ9_VIGUN</name>